<dbReference type="PANTHER" id="PTHR46648:SF1">
    <property type="entry name" value="ADENOSINE 5'-MONOPHOSPHORAMIDASE HNT1"/>
    <property type="match status" value="1"/>
</dbReference>
<comment type="caution">
    <text evidence="3">The sequence shown here is derived from an EMBL/GenBank/DDBJ whole genome shotgun (WGS) entry which is preliminary data.</text>
</comment>
<dbReference type="Pfam" id="PF01230">
    <property type="entry name" value="HIT"/>
    <property type="match status" value="1"/>
</dbReference>
<dbReference type="InterPro" id="IPR036265">
    <property type="entry name" value="HIT-like_sf"/>
</dbReference>
<name>A0ABV8Q2Z5_9MICO</name>
<proteinExistence type="predicted"/>
<feature type="domain" description="HIT" evidence="2">
    <location>
        <begin position="14"/>
        <end position="122"/>
    </location>
</feature>
<sequence length="148" mass="16548">MALSIEVPQRETCVFCEYLADRRPYTIVRRDDRAAMLVTREQRGTPHALVIPIAHRETVLDLADEELDAVIRMVRAAARAFDAEWARPGIAVWQNNGVPASQHVPHAHFHVVGTLDEGGTHWGELPRLSLDETELIAERLRVGLGLDG</sequence>
<keyword evidence="4" id="KW-1185">Reference proteome</keyword>
<dbReference type="EC" id="2.1.1.-" evidence="3"/>
<accession>A0ABV8Q2Z5</accession>
<dbReference type="RefSeq" id="WP_390227511.1">
    <property type="nucleotide sequence ID" value="NZ_JBHSCN010000003.1"/>
</dbReference>
<dbReference type="PANTHER" id="PTHR46648">
    <property type="entry name" value="HIT FAMILY PROTEIN 1"/>
    <property type="match status" value="1"/>
</dbReference>
<evidence type="ECO:0000259" key="2">
    <source>
        <dbReference type="PROSITE" id="PS51084"/>
    </source>
</evidence>
<dbReference type="InterPro" id="IPR001310">
    <property type="entry name" value="Histidine_triad_HIT"/>
</dbReference>
<dbReference type="GO" id="GO:0008168">
    <property type="term" value="F:methyltransferase activity"/>
    <property type="evidence" value="ECO:0007669"/>
    <property type="project" value="UniProtKB-KW"/>
</dbReference>
<dbReference type="Gene3D" id="3.30.428.10">
    <property type="entry name" value="HIT-like"/>
    <property type="match status" value="1"/>
</dbReference>
<dbReference type="SUPFAM" id="SSF54197">
    <property type="entry name" value="HIT-like"/>
    <property type="match status" value="1"/>
</dbReference>
<reference evidence="4" key="1">
    <citation type="journal article" date="2019" name="Int. J. Syst. Evol. Microbiol.">
        <title>The Global Catalogue of Microorganisms (GCM) 10K type strain sequencing project: providing services to taxonomists for standard genome sequencing and annotation.</title>
        <authorList>
            <consortium name="The Broad Institute Genomics Platform"/>
            <consortium name="The Broad Institute Genome Sequencing Center for Infectious Disease"/>
            <person name="Wu L."/>
            <person name="Ma J."/>
        </authorList>
    </citation>
    <scope>NUCLEOTIDE SEQUENCE [LARGE SCALE GENOMIC DNA]</scope>
    <source>
        <strain evidence="4">CGMCC 1.10363</strain>
    </source>
</reference>
<dbReference type="InterPro" id="IPR011146">
    <property type="entry name" value="HIT-like"/>
</dbReference>
<dbReference type="PROSITE" id="PS51084">
    <property type="entry name" value="HIT_2"/>
    <property type="match status" value="1"/>
</dbReference>
<dbReference type="Proteomes" id="UP001595900">
    <property type="component" value="Unassembled WGS sequence"/>
</dbReference>
<keyword evidence="3" id="KW-0808">Transferase</keyword>
<protein>
    <submittedName>
        <fullName evidence="3">HIT family protein</fullName>
        <ecNumber evidence="3">2.1.1.-</ecNumber>
    </submittedName>
</protein>
<feature type="short sequence motif" description="Histidine triad motif" evidence="1">
    <location>
        <begin position="106"/>
        <end position="110"/>
    </location>
</feature>
<dbReference type="GO" id="GO:0032259">
    <property type="term" value="P:methylation"/>
    <property type="evidence" value="ECO:0007669"/>
    <property type="project" value="UniProtKB-KW"/>
</dbReference>
<keyword evidence="3" id="KW-0489">Methyltransferase</keyword>
<evidence type="ECO:0000313" key="4">
    <source>
        <dbReference type="Proteomes" id="UP001595900"/>
    </source>
</evidence>
<evidence type="ECO:0000256" key="1">
    <source>
        <dbReference type="PROSITE-ProRule" id="PRU00464"/>
    </source>
</evidence>
<gene>
    <name evidence="3" type="ORF">ACFOYW_04585</name>
</gene>
<dbReference type="EMBL" id="JBHSCN010000003">
    <property type="protein sequence ID" value="MFC4242641.1"/>
    <property type="molecule type" value="Genomic_DNA"/>
</dbReference>
<organism evidence="3 4">
    <name type="scientific">Gryllotalpicola reticulitermitis</name>
    <dbReference type="NCBI Taxonomy" id="1184153"/>
    <lineage>
        <taxon>Bacteria</taxon>
        <taxon>Bacillati</taxon>
        <taxon>Actinomycetota</taxon>
        <taxon>Actinomycetes</taxon>
        <taxon>Micrococcales</taxon>
        <taxon>Microbacteriaceae</taxon>
        <taxon>Gryllotalpicola</taxon>
    </lineage>
</organism>
<evidence type="ECO:0000313" key="3">
    <source>
        <dbReference type="EMBL" id="MFC4242641.1"/>
    </source>
</evidence>